<dbReference type="Pfam" id="PF13229">
    <property type="entry name" value="Beta_helix"/>
    <property type="match status" value="1"/>
</dbReference>
<evidence type="ECO:0000313" key="2">
    <source>
        <dbReference type="EMBL" id="RKE52753.1"/>
    </source>
</evidence>
<dbReference type="InterPro" id="IPR012334">
    <property type="entry name" value="Pectin_lyas_fold"/>
</dbReference>
<dbReference type="InterPro" id="IPR039448">
    <property type="entry name" value="Beta_helix"/>
</dbReference>
<proteinExistence type="predicted"/>
<dbReference type="SUPFAM" id="SSF51126">
    <property type="entry name" value="Pectin lyase-like"/>
    <property type="match status" value="1"/>
</dbReference>
<protein>
    <submittedName>
        <fullName evidence="2">Parallel beta helix pectate lyase-like protein</fullName>
    </submittedName>
</protein>
<keyword evidence="2" id="KW-0456">Lyase</keyword>
<dbReference type="RefSeq" id="WP_120259763.1">
    <property type="nucleotide sequence ID" value="NZ_RAPY01000002.1"/>
</dbReference>
<dbReference type="GO" id="GO:0016829">
    <property type="term" value="F:lyase activity"/>
    <property type="evidence" value="ECO:0007669"/>
    <property type="project" value="UniProtKB-KW"/>
</dbReference>
<feature type="domain" description="Right handed beta helix" evidence="1">
    <location>
        <begin position="225"/>
        <end position="434"/>
    </location>
</feature>
<dbReference type="EMBL" id="RAPY01000002">
    <property type="protein sequence ID" value="RKE52753.1"/>
    <property type="molecule type" value="Genomic_DNA"/>
</dbReference>
<dbReference type="InterPro" id="IPR011050">
    <property type="entry name" value="Pectin_lyase_fold/virulence"/>
</dbReference>
<evidence type="ECO:0000313" key="3">
    <source>
        <dbReference type="Proteomes" id="UP000286246"/>
    </source>
</evidence>
<dbReference type="OrthoDB" id="253409at2"/>
<accession>A0A420B7U8</accession>
<dbReference type="SMART" id="SM00710">
    <property type="entry name" value="PbH1"/>
    <property type="match status" value="4"/>
</dbReference>
<dbReference type="AlphaFoldDB" id="A0A420B7U8"/>
<dbReference type="Gene3D" id="2.160.20.10">
    <property type="entry name" value="Single-stranded right-handed beta-helix, Pectin lyase-like"/>
    <property type="match status" value="1"/>
</dbReference>
<gene>
    <name evidence="2" type="ORF">DFQ12_2999</name>
</gene>
<name>A0A420B7U8_SPHD1</name>
<dbReference type="InterPro" id="IPR006626">
    <property type="entry name" value="PbH1"/>
</dbReference>
<dbReference type="Proteomes" id="UP000286246">
    <property type="component" value="Unassembled WGS sequence"/>
</dbReference>
<comment type="caution">
    <text evidence="2">The sequence shown here is derived from an EMBL/GenBank/DDBJ whole genome shotgun (WGS) entry which is preliminary data.</text>
</comment>
<evidence type="ECO:0000259" key="1">
    <source>
        <dbReference type="Pfam" id="PF13229"/>
    </source>
</evidence>
<reference evidence="2 3" key="1">
    <citation type="submission" date="2018-09" db="EMBL/GenBank/DDBJ databases">
        <title>Genomic Encyclopedia of Type Strains, Phase III (KMG-III): the genomes of soil and plant-associated and newly described type strains.</title>
        <authorList>
            <person name="Whitman W."/>
        </authorList>
    </citation>
    <scope>NUCLEOTIDE SEQUENCE [LARGE SCALE GENOMIC DNA]</scope>
    <source>
        <strain evidence="2 3">CECT 7938</strain>
    </source>
</reference>
<sequence length="635" mass="69837">MKTQYSNMEKLTTEPFVGTVQDNVNRSYTVVTTWYDGSPMDDSKLDQWGIYIKNETTGEYLREDKPLWGELFLEVDTVTALRAMSLYYQFLIKIGYYKGVRLLGYYAKGDFGRVQSLNYFLSAANKPDDGGSMYELSTIKLQTDFVGEIDVTWYGAKGDGIKDDTISIQNALNTGNTKIVFSTPKVGYKVSTIYPLSNQTLMGDGQGQGIIGNGVDITVIIGSEGIIPNRVGRVTIESLKVSNNGTTAIYIRNTFNIKILNSSISSTKGIAVKLFYSWRITILNNFITSSGANTWGVYGMNNINGLVCNGNTVTGGQGGGAICVGQAQSIAINYNIIETSLKGIYVAADDGEINDPESGSVNGFEINNNYIENCVRPFSIGSRFFAGSGSVSNNFVSNGFAKGVNNGNFTPEQFAEHGIIVMGRNRGVRFDNNFLSCKWSPTFEFATEFINIENPNPFFYDCGFNGNHIEGRNIDVLLYFFSGKYASASYDNYKRTVGGRNYLGFLRESPRGNLTSTENREWISPVITANIGLSIRSWIDRNIIELGGDIISVDLIDAVGELEGARLYVGTSADNGQVVNNLDLSTVTVLNNSGNIVNGRFSRVLRNYVNTIYVRKSDLAASTGTFRIKIVYRAT</sequence>
<keyword evidence="3" id="KW-1185">Reference proteome</keyword>
<organism evidence="2 3">
    <name type="scientific">Sphingobacterium detergens</name>
    <dbReference type="NCBI Taxonomy" id="1145106"/>
    <lineage>
        <taxon>Bacteria</taxon>
        <taxon>Pseudomonadati</taxon>
        <taxon>Bacteroidota</taxon>
        <taxon>Sphingobacteriia</taxon>
        <taxon>Sphingobacteriales</taxon>
        <taxon>Sphingobacteriaceae</taxon>
        <taxon>Sphingobacterium</taxon>
    </lineage>
</organism>